<organism evidence="1 2">
    <name type="scientific">Gymnopilus dilepis</name>
    <dbReference type="NCBI Taxonomy" id="231916"/>
    <lineage>
        <taxon>Eukaryota</taxon>
        <taxon>Fungi</taxon>
        <taxon>Dikarya</taxon>
        <taxon>Basidiomycota</taxon>
        <taxon>Agaricomycotina</taxon>
        <taxon>Agaricomycetes</taxon>
        <taxon>Agaricomycetidae</taxon>
        <taxon>Agaricales</taxon>
        <taxon>Agaricineae</taxon>
        <taxon>Hymenogastraceae</taxon>
        <taxon>Gymnopilus</taxon>
    </lineage>
</organism>
<dbReference type="InParanoid" id="A0A409WCJ1"/>
<evidence type="ECO:0000313" key="2">
    <source>
        <dbReference type="Proteomes" id="UP000284706"/>
    </source>
</evidence>
<protein>
    <submittedName>
        <fullName evidence="1">Uncharacterized protein</fullName>
    </submittedName>
</protein>
<evidence type="ECO:0000313" key="1">
    <source>
        <dbReference type="EMBL" id="PPQ76201.1"/>
    </source>
</evidence>
<gene>
    <name evidence="1" type="ORF">CVT26_009098</name>
</gene>
<proteinExistence type="predicted"/>
<dbReference type="AlphaFoldDB" id="A0A409WCJ1"/>
<keyword evidence="2" id="KW-1185">Reference proteome</keyword>
<dbReference type="Proteomes" id="UP000284706">
    <property type="component" value="Unassembled WGS sequence"/>
</dbReference>
<name>A0A409WCJ1_9AGAR</name>
<dbReference type="EMBL" id="NHYE01005186">
    <property type="protein sequence ID" value="PPQ76201.1"/>
    <property type="molecule type" value="Genomic_DNA"/>
</dbReference>
<dbReference type="OrthoDB" id="2998325at2759"/>
<accession>A0A409WCJ1</accession>
<comment type="caution">
    <text evidence="1">The sequence shown here is derived from an EMBL/GenBank/DDBJ whole genome shotgun (WGS) entry which is preliminary data.</text>
</comment>
<sequence length="128" mass="13665">MTQTADGYIKSSASGSRFTATFIIDGIQYHFSGSLGIAMQPFTCNNAMVTFSKLKSLTSTREYEGRIGERSVNLTIGNGVKISGDLDMPISPANSVAGVGAWTTDFSAVWIRSSQATVHNAEACRESD</sequence>
<reference evidence="1 2" key="1">
    <citation type="journal article" date="2018" name="Evol. Lett.">
        <title>Horizontal gene cluster transfer increased hallucinogenic mushroom diversity.</title>
        <authorList>
            <person name="Reynolds H.T."/>
            <person name="Vijayakumar V."/>
            <person name="Gluck-Thaler E."/>
            <person name="Korotkin H.B."/>
            <person name="Matheny P.B."/>
            <person name="Slot J.C."/>
        </authorList>
    </citation>
    <scope>NUCLEOTIDE SEQUENCE [LARGE SCALE GENOMIC DNA]</scope>
    <source>
        <strain evidence="1 2">SRW20</strain>
    </source>
</reference>